<protein>
    <submittedName>
        <fullName evidence="2">PtsGHI operon antiterminator</fullName>
    </submittedName>
</protein>
<comment type="caution">
    <text evidence="2">The sequence shown here is derived from an EMBL/GenBank/DDBJ whole genome shotgun (WGS) entry which is preliminary data.</text>
</comment>
<dbReference type="GO" id="GO:0006355">
    <property type="term" value="P:regulation of DNA-templated transcription"/>
    <property type="evidence" value="ECO:0007669"/>
    <property type="project" value="InterPro"/>
</dbReference>
<reference evidence="2 3" key="1">
    <citation type="submission" date="2019-06" db="EMBL/GenBank/DDBJ databases">
        <title>Genome sequence analysis of &gt;100 Bacillus licheniformis strains suggests intrinsic resistance to this species.</title>
        <authorList>
            <person name="Wels M."/>
            <person name="Siezen R.J."/>
            <person name="Johansen E."/>
            <person name="Stuer-Lauridsen B."/>
            <person name="Bjerre K."/>
            <person name="Nielsen B.K.K."/>
        </authorList>
    </citation>
    <scope>NUCLEOTIDE SEQUENCE [LARGE SCALE GENOMIC DNA]</scope>
    <source>
        <strain evidence="2 3">BAC-16736</strain>
    </source>
</reference>
<feature type="domain" description="PRD" evidence="1">
    <location>
        <begin position="18"/>
        <end position="121"/>
    </location>
</feature>
<dbReference type="Pfam" id="PF00874">
    <property type="entry name" value="PRD"/>
    <property type="match status" value="1"/>
</dbReference>
<organism evidence="2 3">
    <name type="scientific">Bacillus licheniformis</name>
    <dbReference type="NCBI Taxonomy" id="1402"/>
    <lineage>
        <taxon>Bacteria</taxon>
        <taxon>Bacillati</taxon>
        <taxon>Bacillota</taxon>
        <taxon>Bacilli</taxon>
        <taxon>Bacillales</taxon>
        <taxon>Bacillaceae</taxon>
        <taxon>Bacillus</taxon>
    </lineage>
</organism>
<dbReference type="Gene3D" id="1.10.1790.10">
    <property type="entry name" value="PRD domain"/>
    <property type="match status" value="1"/>
</dbReference>
<dbReference type="PROSITE" id="PS51372">
    <property type="entry name" value="PRD_2"/>
    <property type="match status" value="1"/>
</dbReference>
<dbReference type="RefSeq" id="WP_061565911.1">
    <property type="nucleotide sequence ID" value="NZ_CAMFKN010000010.1"/>
</dbReference>
<sequence>MNQIQLEEKLSILLTSRVITKNAFNTTLNTFVFLSEKLKKEVIKDSEMFWTHMAMALTRIQEGESEEVPANAIINEMYETPYKSAIEEVIDFIHSLAGLELPEGELVYFYLHLHKVIESNK</sequence>
<dbReference type="InterPro" id="IPR011608">
    <property type="entry name" value="PRD"/>
</dbReference>
<dbReference type="AlphaFoldDB" id="A0A8B5YA23"/>
<dbReference type="Proteomes" id="UP000435910">
    <property type="component" value="Unassembled WGS sequence"/>
</dbReference>
<dbReference type="InterPro" id="IPR036634">
    <property type="entry name" value="PRD_sf"/>
</dbReference>
<evidence type="ECO:0000313" key="3">
    <source>
        <dbReference type="Proteomes" id="UP000435910"/>
    </source>
</evidence>
<gene>
    <name evidence="2" type="ORF">CHCC16736_1119</name>
</gene>
<name>A0A8B5YA23_BACLI</name>
<proteinExistence type="predicted"/>
<dbReference type="SUPFAM" id="SSF63520">
    <property type="entry name" value="PTS-regulatory domain, PRD"/>
    <property type="match status" value="1"/>
</dbReference>
<accession>A0A8B5YA23</accession>
<evidence type="ECO:0000259" key="1">
    <source>
        <dbReference type="PROSITE" id="PS51372"/>
    </source>
</evidence>
<evidence type="ECO:0000313" key="2">
    <source>
        <dbReference type="EMBL" id="TWL24318.1"/>
    </source>
</evidence>
<dbReference type="EMBL" id="NILC01000027">
    <property type="protein sequence ID" value="TWL24318.1"/>
    <property type="molecule type" value="Genomic_DNA"/>
</dbReference>